<evidence type="ECO:0000313" key="2">
    <source>
        <dbReference type="EMBL" id="KAL0469504.1"/>
    </source>
</evidence>
<organism evidence="2 3">
    <name type="scientific">Neurospora intermedia</name>
    <dbReference type="NCBI Taxonomy" id="5142"/>
    <lineage>
        <taxon>Eukaryota</taxon>
        <taxon>Fungi</taxon>
        <taxon>Dikarya</taxon>
        <taxon>Ascomycota</taxon>
        <taxon>Pezizomycotina</taxon>
        <taxon>Sordariomycetes</taxon>
        <taxon>Sordariomycetidae</taxon>
        <taxon>Sordariales</taxon>
        <taxon>Sordariaceae</taxon>
        <taxon>Neurospora</taxon>
    </lineage>
</organism>
<reference evidence="2 3" key="1">
    <citation type="submission" date="2023-09" db="EMBL/GenBank/DDBJ databases">
        <title>Multi-omics analysis of a traditional fermented food reveals byproduct-associated fungal strains for waste-to-food upcycling.</title>
        <authorList>
            <consortium name="Lawrence Berkeley National Laboratory"/>
            <person name="Rekdal V.M."/>
            <person name="Villalobos-Escobedo J.M."/>
            <person name="Rodriguez-Valeron N."/>
            <person name="Garcia M.O."/>
            <person name="Vasquez D.P."/>
            <person name="Damayanti I."/>
            <person name="Sorensen P.M."/>
            <person name="Baidoo E.E."/>
            <person name="De Carvalho A.C."/>
            <person name="Riley R."/>
            <person name="Lipzen A."/>
            <person name="He G."/>
            <person name="Yan M."/>
            <person name="Haridas S."/>
            <person name="Daum C."/>
            <person name="Yoshinaga Y."/>
            <person name="Ng V."/>
            <person name="Grigoriev I.V."/>
            <person name="Munk R."/>
            <person name="Nuraida L."/>
            <person name="Wijaya C.H."/>
            <person name="Morales P.-C."/>
            <person name="Keasling J.D."/>
        </authorList>
    </citation>
    <scope>NUCLEOTIDE SEQUENCE [LARGE SCALE GENOMIC DNA]</scope>
    <source>
        <strain evidence="2 3">FGSC 2613</strain>
    </source>
</reference>
<gene>
    <name evidence="2" type="ORF">QR685DRAFT_289864</name>
</gene>
<feature type="compositionally biased region" description="Basic and acidic residues" evidence="1">
    <location>
        <begin position="228"/>
        <end position="237"/>
    </location>
</feature>
<protein>
    <submittedName>
        <fullName evidence="2">Uncharacterized protein</fullName>
    </submittedName>
</protein>
<feature type="region of interest" description="Disordered" evidence="1">
    <location>
        <begin position="1"/>
        <end position="244"/>
    </location>
</feature>
<sequence>MVTARHAQSEDRAPASDDEATLNRKRVQNMFTGSTHRSTKRVRNSLEYIPSSKKRKAEEAKPDDDSGEDDDTQVLEVVNSFRGTTKSRDPPLPHTEPQPVTNGVKRGRGRPRKYPLPVMAQDQPDSQTHLSQRALDQIQALARDTLSPAEAQPTRERETGAIKIGAQMPIQGSDSDSDDEFPSLDEVWKRPKNQLLASAQPEANQEDDYEEREGDNVRAVDEDEEQPDKENEADNRLPRVPPKPRVTPAIYPLLFEPPESVTNSARVKIRGSSIMSLRKIMMGPGWTDLGKDWAKTVVQPFRDNVRDPTTTSEIKNLCKHLHELTMLSDRASQAASITKQNEYLRGVVKWRSKGIEAIQDIVSVCEQHLAPNSVTRQPLRQDLFEHGIPMLILALSSAFCLGEVGGGHKDIDEGGFPQSGMFTDSTIDYLLRITDWITRLETRLAPDVADDEDDEDIEYEHALKEKRQDRQLFKKFLGSWDKTLQQAPHELIEAKFARDQAIQRARQAAREAELAKSAAKYNAFVLSTQRMRSQSRPLDEPRQKATRSIVMPRSSGVVNPVRSVPTSHQQQPGSRVSTTSSSQPRVSNMGSTSKPNYHIWSDVKKMWLLDELRKIGPKVSDMDYEDLAEDLGKPIIEVRHEAERLRAVARSLAEEKGTKVERWAQGR</sequence>
<feature type="region of interest" description="Disordered" evidence="1">
    <location>
        <begin position="530"/>
        <end position="595"/>
    </location>
</feature>
<dbReference type="EMBL" id="JAVLET010000005">
    <property type="protein sequence ID" value="KAL0469504.1"/>
    <property type="molecule type" value="Genomic_DNA"/>
</dbReference>
<evidence type="ECO:0000313" key="3">
    <source>
        <dbReference type="Proteomes" id="UP001451303"/>
    </source>
</evidence>
<feature type="compositionally biased region" description="Polar residues" evidence="1">
    <location>
        <begin position="564"/>
        <end position="595"/>
    </location>
</feature>
<feature type="compositionally biased region" description="Acidic residues" evidence="1">
    <location>
        <begin position="204"/>
        <end position="213"/>
    </location>
</feature>
<name>A0ABR3DA99_NEUIN</name>
<dbReference type="Proteomes" id="UP001451303">
    <property type="component" value="Unassembled WGS sequence"/>
</dbReference>
<accession>A0ABR3DA99</accession>
<keyword evidence="3" id="KW-1185">Reference proteome</keyword>
<proteinExistence type="predicted"/>
<evidence type="ECO:0000256" key="1">
    <source>
        <dbReference type="SAM" id="MobiDB-lite"/>
    </source>
</evidence>
<comment type="caution">
    <text evidence="2">The sequence shown here is derived from an EMBL/GenBank/DDBJ whole genome shotgun (WGS) entry which is preliminary data.</text>
</comment>